<dbReference type="RefSeq" id="XP_044452473.1">
    <property type="nucleotide sequence ID" value="XM_044596538.1"/>
</dbReference>
<proteinExistence type="predicted"/>
<dbReference type="Gramene" id="TraesLDM2A03G00595520.1">
    <property type="protein sequence ID" value="TraesLDM2A03G00595520.1"/>
    <property type="gene ID" value="TraesLDM2A03G00595520"/>
</dbReference>
<dbReference type="Gramene" id="TraesJUL2A03G00596390.1">
    <property type="protein sequence ID" value="TraesJUL2A03G00596390.1"/>
    <property type="gene ID" value="TraesJUL2A03G00596390"/>
</dbReference>
<dbReference type="Gramene" id="TraesWEE_scaffold_058884_01G000100.1">
    <property type="protein sequence ID" value="TraesWEE_scaffold_058884_01G000100.1"/>
    <property type="gene ID" value="TraesWEE_scaffold_058884_01G000100"/>
</dbReference>
<gene>
    <name evidence="3" type="primary">LOC123184410</name>
</gene>
<dbReference type="Gramene" id="TraesCS2A02G052200.1">
    <property type="protein sequence ID" value="TraesCS2A02G052200.1"/>
    <property type="gene ID" value="TraesCS2A02G052200"/>
</dbReference>
<dbReference type="Gramene" id="TraesCAD_scaffold_061617_01G000100.1">
    <property type="protein sequence ID" value="TraesCAD_scaffold_061617_01G000100.1"/>
    <property type="gene ID" value="TraesCAD_scaffold_061617_01G000100"/>
</dbReference>
<evidence type="ECO:0000313" key="4">
    <source>
        <dbReference type="Proteomes" id="UP000019116"/>
    </source>
</evidence>
<keyword evidence="4" id="KW-1185">Reference proteome</keyword>
<organism evidence="3">
    <name type="scientific">Triticum aestivum</name>
    <name type="common">Wheat</name>
    <dbReference type="NCBI Taxonomy" id="4565"/>
    <lineage>
        <taxon>Eukaryota</taxon>
        <taxon>Viridiplantae</taxon>
        <taxon>Streptophyta</taxon>
        <taxon>Embryophyta</taxon>
        <taxon>Tracheophyta</taxon>
        <taxon>Spermatophyta</taxon>
        <taxon>Magnoliopsida</taxon>
        <taxon>Liliopsida</taxon>
        <taxon>Poales</taxon>
        <taxon>Poaceae</taxon>
        <taxon>BOP clade</taxon>
        <taxon>Pooideae</taxon>
        <taxon>Triticodae</taxon>
        <taxon>Triticeae</taxon>
        <taxon>Triticinae</taxon>
        <taxon>Triticum</taxon>
    </lineage>
</organism>
<feature type="coiled-coil region" evidence="1">
    <location>
        <begin position="59"/>
        <end position="86"/>
    </location>
</feature>
<evidence type="ECO:0000313" key="3">
    <source>
        <dbReference type="EnsemblPlants" id="TraesCS2A02G052200.1"/>
    </source>
</evidence>
<dbReference type="Gramene" id="TraesNOR2A03G00600980.1">
    <property type="protein sequence ID" value="TraesNOR2A03G00600980.1"/>
    <property type="gene ID" value="TraesNOR2A03G00600980"/>
</dbReference>
<dbReference type="Gramene" id="TraesARI2A03G00599970.1">
    <property type="protein sequence ID" value="TraesARI2A03G00599970.1"/>
    <property type="gene ID" value="TraesARI2A03G00599970"/>
</dbReference>
<reference evidence="3" key="2">
    <citation type="submission" date="2018-10" db="UniProtKB">
        <authorList>
            <consortium name="EnsemblPlants"/>
        </authorList>
    </citation>
    <scope>IDENTIFICATION</scope>
</reference>
<keyword evidence="2" id="KW-0812">Transmembrane</keyword>
<dbReference type="OrthoDB" id="720483at2759"/>
<dbReference type="AlphaFoldDB" id="A0A3B6AQ30"/>
<evidence type="ECO:0000256" key="1">
    <source>
        <dbReference type="SAM" id="Coils"/>
    </source>
</evidence>
<dbReference type="EnsemblPlants" id="TraesCS2A02G052200.1">
    <property type="protein sequence ID" value="TraesCS2A02G052200.1"/>
    <property type="gene ID" value="TraesCS2A02G052200"/>
</dbReference>
<feature type="transmembrane region" description="Helical" evidence="2">
    <location>
        <begin position="129"/>
        <end position="147"/>
    </location>
</feature>
<dbReference type="SMR" id="A0A3B6AQ30"/>
<dbReference type="Proteomes" id="UP000019116">
    <property type="component" value="Chromosome 2A"/>
</dbReference>
<keyword evidence="1" id="KW-0175">Coiled coil</keyword>
<dbReference type="Gramene" id="TraesCS2A03G0098000.1">
    <property type="protein sequence ID" value="TraesCS2A03G0098000.1.CDS"/>
    <property type="gene ID" value="TraesCS2A03G0098000"/>
</dbReference>
<keyword evidence="2" id="KW-1133">Transmembrane helix</keyword>
<name>A0A3B6AQ30_WHEAT</name>
<keyword evidence="2" id="KW-0472">Membrane</keyword>
<dbReference type="Gramene" id="TraesLAC2A03G00597390.1">
    <property type="protein sequence ID" value="TraesLAC2A03G00597390.1"/>
    <property type="gene ID" value="TraesLAC2A03G00597390"/>
</dbReference>
<dbReference type="GeneID" id="123184410"/>
<sequence length="148" mass="16427">MALRSLVRKMPAMGLSPPPMGPLMGPVRALSPAAGSRLMSHGSPAIDRLRPEVYSEEKMAMVREEINRLRAETDQKRIELEKLDAEGWKMIEMTGQVMAAAEASYNEAARHNTEAIKSIMEDFRKIDKACDVVLISCPLLIILMAMAM</sequence>
<protein>
    <submittedName>
        <fullName evidence="3">Uncharacterized protein</fullName>
    </submittedName>
</protein>
<reference evidence="3" key="1">
    <citation type="submission" date="2018-08" db="EMBL/GenBank/DDBJ databases">
        <authorList>
            <person name="Rossello M."/>
        </authorList>
    </citation>
    <scope>NUCLEOTIDE SEQUENCE [LARGE SCALE GENOMIC DNA]</scope>
    <source>
        <strain evidence="3">cv. Chinese Spring</strain>
    </source>
</reference>
<accession>A0A3B6AQ30</accession>
<evidence type="ECO:0000256" key="2">
    <source>
        <dbReference type="SAM" id="Phobius"/>
    </source>
</evidence>